<dbReference type="InterPro" id="IPR002110">
    <property type="entry name" value="Ankyrin_rpt"/>
</dbReference>
<dbReference type="Pfam" id="PF00149">
    <property type="entry name" value="Metallophos"/>
    <property type="match status" value="1"/>
</dbReference>
<evidence type="ECO:0000256" key="6">
    <source>
        <dbReference type="ARBA" id="ARBA00022833"/>
    </source>
</evidence>
<dbReference type="Proteomes" id="UP000186817">
    <property type="component" value="Unassembled WGS sequence"/>
</dbReference>
<reference evidence="16 17" key="1">
    <citation type="submission" date="2016-02" db="EMBL/GenBank/DDBJ databases">
        <title>Genome analysis of coral dinoflagellate symbionts highlights evolutionary adaptations to a symbiotic lifestyle.</title>
        <authorList>
            <person name="Aranda M."/>
            <person name="Li Y."/>
            <person name="Liew Y.J."/>
            <person name="Baumgarten S."/>
            <person name="Simakov O."/>
            <person name="Wilson M."/>
            <person name="Piel J."/>
            <person name="Ashoor H."/>
            <person name="Bougouffa S."/>
            <person name="Bajic V.B."/>
            <person name="Ryu T."/>
            <person name="Ravasi T."/>
            <person name="Bayer T."/>
            <person name="Micklem G."/>
            <person name="Kim H."/>
            <person name="Bhak J."/>
            <person name="Lajeunesse T.C."/>
            <person name="Voolstra C.R."/>
        </authorList>
    </citation>
    <scope>NUCLEOTIDE SEQUENCE [LARGE SCALE GENOMIC DNA]</scope>
    <source>
        <strain evidence="16 17">CCMP2467</strain>
    </source>
</reference>
<dbReference type="PROSITE" id="PS50297">
    <property type="entry name" value="ANK_REP_REGION"/>
    <property type="match status" value="3"/>
</dbReference>
<dbReference type="PANTHER" id="PTHR43690:SF18">
    <property type="entry name" value="INSULIN-DEGRADING ENZYME-RELATED"/>
    <property type="match status" value="1"/>
</dbReference>
<dbReference type="SUPFAM" id="SSF48403">
    <property type="entry name" value="Ankyrin repeat"/>
    <property type="match status" value="1"/>
</dbReference>
<feature type="domain" description="Peptidase M16 N-terminal" evidence="12">
    <location>
        <begin position="1730"/>
        <end position="1867"/>
    </location>
</feature>
<evidence type="ECO:0000259" key="11">
    <source>
        <dbReference type="Pfam" id="PF00149"/>
    </source>
</evidence>
<dbReference type="GO" id="GO:0043171">
    <property type="term" value="P:peptide catabolic process"/>
    <property type="evidence" value="ECO:0007669"/>
    <property type="project" value="TreeGrafter"/>
</dbReference>
<accession>A0A1Q9CGQ9</accession>
<keyword evidence="8" id="KW-0040">ANK repeat</keyword>
<feature type="domain" description="Peptidase M16 C-terminal" evidence="13">
    <location>
        <begin position="1894"/>
        <end position="2076"/>
    </location>
</feature>
<dbReference type="Gene3D" id="2.60.120.650">
    <property type="entry name" value="Cupin"/>
    <property type="match status" value="1"/>
</dbReference>
<dbReference type="GO" id="GO:0051603">
    <property type="term" value="P:proteolysis involved in protein catabolic process"/>
    <property type="evidence" value="ECO:0007669"/>
    <property type="project" value="TreeGrafter"/>
</dbReference>
<feature type="transmembrane region" description="Helical" evidence="10">
    <location>
        <begin position="536"/>
        <end position="562"/>
    </location>
</feature>
<organism evidence="16 17">
    <name type="scientific">Symbiodinium microadriaticum</name>
    <name type="common">Dinoflagellate</name>
    <name type="synonym">Zooxanthella microadriatica</name>
    <dbReference type="NCBI Taxonomy" id="2951"/>
    <lineage>
        <taxon>Eukaryota</taxon>
        <taxon>Sar</taxon>
        <taxon>Alveolata</taxon>
        <taxon>Dinophyceae</taxon>
        <taxon>Suessiales</taxon>
        <taxon>Symbiodiniaceae</taxon>
        <taxon>Symbiodinium</taxon>
    </lineage>
</organism>
<dbReference type="InterPro" id="IPR029052">
    <property type="entry name" value="Metallo-depent_PP-like"/>
</dbReference>
<dbReference type="Pfam" id="PF05193">
    <property type="entry name" value="Peptidase_M16_C"/>
    <property type="match status" value="1"/>
</dbReference>
<dbReference type="InterPro" id="IPR050626">
    <property type="entry name" value="Peptidase_M16"/>
</dbReference>
<keyword evidence="7" id="KW-0482">Metalloprotease</keyword>
<dbReference type="InterPro" id="IPR054734">
    <property type="entry name" value="PqqF-like_C_4"/>
</dbReference>
<dbReference type="Gene3D" id="3.60.21.10">
    <property type="match status" value="1"/>
</dbReference>
<dbReference type="PROSITE" id="PS00143">
    <property type="entry name" value="INSULINASE"/>
    <property type="match status" value="1"/>
</dbReference>
<dbReference type="InterPro" id="IPR011249">
    <property type="entry name" value="Metalloenz_LuxS/M16"/>
</dbReference>
<dbReference type="PROSITE" id="PS50088">
    <property type="entry name" value="ANK_REPEAT"/>
    <property type="match status" value="3"/>
</dbReference>
<evidence type="ECO:0000256" key="9">
    <source>
        <dbReference type="SAM" id="MobiDB-lite"/>
    </source>
</evidence>
<dbReference type="InterPro" id="IPR004843">
    <property type="entry name" value="Calcineurin-like_PHP"/>
</dbReference>
<feature type="compositionally biased region" description="Basic and acidic residues" evidence="9">
    <location>
        <begin position="3330"/>
        <end position="3344"/>
    </location>
</feature>
<gene>
    <name evidence="16" type="primary">Ide</name>
    <name evidence="16" type="ORF">AK812_SmicGene37272</name>
</gene>
<evidence type="ECO:0000313" key="17">
    <source>
        <dbReference type="Proteomes" id="UP000186817"/>
    </source>
</evidence>
<dbReference type="Pfam" id="PF00675">
    <property type="entry name" value="Peptidase_M16"/>
    <property type="match status" value="1"/>
</dbReference>
<dbReference type="GO" id="GO:0005739">
    <property type="term" value="C:mitochondrion"/>
    <property type="evidence" value="ECO:0007669"/>
    <property type="project" value="TreeGrafter"/>
</dbReference>
<comment type="cofactor">
    <cofactor evidence="1">
        <name>Zn(2+)</name>
        <dbReference type="ChEBI" id="CHEBI:29105"/>
    </cofactor>
</comment>
<feature type="repeat" description="ANK" evidence="8">
    <location>
        <begin position="2894"/>
        <end position="2926"/>
    </location>
</feature>
<evidence type="ECO:0000256" key="3">
    <source>
        <dbReference type="ARBA" id="ARBA00022670"/>
    </source>
</evidence>
<feature type="region of interest" description="Disordered" evidence="9">
    <location>
        <begin position="2919"/>
        <end position="2966"/>
    </location>
</feature>
<feature type="compositionally biased region" description="Polar residues" evidence="9">
    <location>
        <begin position="2941"/>
        <end position="2958"/>
    </location>
</feature>
<dbReference type="SUPFAM" id="SSF56300">
    <property type="entry name" value="Metallo-dependent phosphatases"/>
    <property type="match status" value="1"/>
</dbReference>
<dbReference type="PANTHER" id="PTHR43690">
    <property type="entry name" value="NARDILYSIN"/>
    <property type="match status" value="1"/>
</dbReference>
<evidence type="ECO:0000259" key="15">
    <source>
        <dbReference type="Pfam" id="PF22456"/>
    </source>
</evidence>
<dbReference type="SUPFAM" id="SSF63411">
    <property type="entry name" value="LuxS/MPP-like metallohydrolase"/>
    <property type="match status" value="4"/>
</dbReference>
<proteinExistence type="inferred from homology"/>
<feature type="domain" description="Coenzyme PQQ synthesis protein F-like C-terminal lobe" evidence="15">
    <location>
        <begin position="2495"/>
        <end position="2594"/>
    </location>
</feature>
<evidence type="ECO:0000256" key="10">
    <source>
        <dbReference type="SAM" id="Phobius"/>
    </source>
</evidence>
<feature type="domain" description="Peptidase M16 middle/third" evidence="14">
    <location>
        <begin position="2082"/>
        <end position="2365"/>
    </location>
</feature>
<dbReference type="InterPro" id="IPR011765">
    <property type="entry name" value="Pept_M16_N"/>
</dbReference>
<dbReference type="EMBL" id="LSRX01001224">
    <property type="protein sequence ID" value="OLP82114.1"/>
    <property type="molecule type" value="Genomic_DNA"/>
</dbReference>
<evidence type="ECO:0000259" key="14">
    <source>
        <dbReference type="Pfam" id="PF16187"/>
    </source>
</evidence>
<dbReference type="Pfam" id="PF22456">
    <property type="entry name" value="PqqF-like_C_4"/>
    <property type="match status" value="1"/>
</dbReference>
<keyword evidence="4" id="KW-0479">Metal-binding</keyword>
<dbReference type="Gene3D" id="1.25.40.20">
    <property type="entry name" value="Ankyrin repeat-containing domain"/>
    <property type="match status" value="1"/>
</dbReference>
<dbReference type="Pfam" id="PF16187">
    <property type="entry name" value="Peptidase_M16_M"/>
    <property type="match status" value="1"/>
</dbReference>
<dbReference type="InterPro" id="IPR001431">
    <property type="entry name" value="Pept_M16_Zn_BS"/>
</dbReference>
<protein>
    <submittedName>
        <fullName evidence="16">Insulin-degrading enzyme</fullName>
    </submittedName>
</protein>
<dbReference type="FunFam" id="3.30.830.10:FF:000012">
    <property type="entry name" value="Protease 3"/>
    <property type="match status" value="1"/>
</dbReference>
<dbReference type="GO" id="GO:0046872">
    <property type="term" value="F:metal ion binding"/>
    <property type="evidence" value="ECO:0007669"/>
    <property type="project" value="UniProtKB-KW"/>
</dbReference>
<comment type="similarity">
    <text evidence="2">Belongs to the peptidase M16 family.</text>
</comment>
<feature type="repeat" description="ANK" evidence="8">
    <location>
        <begin position="2794"/>
        <end position="2826"/>
    </location>
</feature>
<feature type="compositionally biased region" description="Basic and acidic residues" evidence="9">
    <location>
        <begin position="3228"/>
        <end position="3249"/>
    </location>
</feature>
<evidence type="ECO:0000256" key="1">
    <source>
        <dbReference type="ARBA" id="ARBA00001947"/>
    </source>
</evidence>
<keyword evidence="6" id="KW-0862">Zinc</keyword>
<keyword evidence="10" id="KW-0812">Transmembrane</keyword>
<dbReference type="GO" id="GO:0005829">
    <property type="term" value="C:cytosol"/>
    <property type="evidence" value="ECO:0007669"/>
    <property type="project" value="TreeGrafter"/>
</dbReference>
<dbReference type="InterPro" id="IPR007863">
    <property type="entry name" value="Peptidase_M16_C"/>
</dbReference>
<keyword evidence="5" id="KW-0378">Hydrolase</keyword>
<dbReference type="Gene3D" id="3.30.830.10">
    <property type="entry name" value="Metalloenzyme, LuxS/M16 peptidase-like"/>
    <property type="match status" value="4"/>
</dbReference>
<dbReference type="SMART" id="SM00248">
    <property type="entry name" value="ANK"/>
    <property type="match status" value="5"/>
</dbReference>
<evidence type="ECO:0000259" key="13">
    <source>
        <dbReference type="Pfam" id="PF05193"/>
    </source>
</evidence>
<dbReference type="InterPro" id="IPR032632">
    <property type="entry name" value="Peptidase_M16_M"/>
</dbReference>
<feature type="region of interest" description="Disordered" evidence="9">
    <location>
        <begin position="3209"/>
        <end position="3344"/>
    </location>
</feature>
<evidence type="ECO:0000256" key="7">
    <source>
        <dbReference type="ARBA" id="ARBA00023049"/>
    </source>
</evidence>
<dbReference type="InterPro" id="IPR036770">
    <property type="entry name" value="Ankyrin_rpt-contain_sf"/>
</dbReference>
<dbReference type="GO" id="GO:0004222">
    <property type="term" value="F:metalloendopeptidase activity"/>
    <property type="evidence" value="ECO:0007669"/>
    <property type="project" value="InterPro"/>
</dbReference>
<feature type="compositionally biased region" description="Basic and acidic residues" evidence="9">
    <location>
        <begin position="3257"/>
        <end position="3285"/>
    </location>
</feature>
<dbReference type="OrthoDB" id="952271at2759"/>
<keyword evidence="3" id="KW-0645">Protease</keyword>
<evidence type="ECO:0000313" key="16">
    <source>
        <dbReference type="EMBL" id="OLP82114.1"/>
    </source>
</evidence>
<dbReference type="SUPFAM" id="SSF51197">
    <property type="entry name" value="Clavaminate synthase-like"/>
    <property type="match status" value="1"/>
</dbReference>
<evidence type="ECO:0000259" key="12">
    <source>
        <dbReference type="Pfam" id="PF00675"/>
    </source>
</evidence>
<keyword evidence="17" id="KW-1185">Reference proteome</keyword>
<evidence type="ECO:0000256" key="2">
    <source>
        <dbReference type="ARBA" id="ARBA00007261"/>
    </source>
</evidence>
<feature type="repeat" description="ANK" evidence="8">
    <location>
        <begin position="2861"/>
        <end position="2893"/>
    </location>
</feature>
<keyword evidence="10" id="KW-0472">Membrane</keyword>
<feature type="domain" description="Calcineurin-like phosphoesterase" evidence="11">
    <location>
        <begin position="66"/>
        <end position="226"/>
    </location>
</feature>
<keyword evidence="10" id="KW-1133">Transmembrane helix</keyword>
<sequence length="3630" mass="403393">MHVQVSVAAATCDFDRVDGSHLSAQEFRDRFRTGPLSAGKPVIFTNVLFMEVLGHVRLSVGETDAIRIAQVTDVHRFPGNVTYWDCPKGRRMPLASQDYSKTGDIELLQTVLERCKPHFVVFTGDIIDGRPFHASTPSAWRATFLELLEPVLKFGCSGKLPWTYIPGNHDDDGSPWDRADLLQIYDLPGCASQGAKQFNHTFTIGHGDLADDAASLRLWLFDSGGNSSDPSIGYETFTSEAVDAFRELSSTLTPCPSLVYFHIPLPEYGNLAPVHGTQGLFESALMAGMVPRPWCWMPWLVRALGQHRVVGCSKLNSGLFDALVDANGPILATFCGHDHSNDAVFQRSGIFLCYGRVSGSTPPVDWEGDAPLPFEPGIRLVEYSGRDATLVTWIEVKTGVELGSRCVLDAKIARRQIWNQSLRLPDLIASLPSWLPAWVLLFGCLQRLFWLRPACSLERVLVPSPSLRSGSTQAMVVESEGPCGCFEEVKSSRESRGDSWVQVGSGKGAYERVTSLKFVGAGKGSIDKEVVVPNRFGGVCGAVVCLMMVPVLIGLVWILFLIRKPAPGQDAGFDVVLPPAVPDCDDGFSNWKSIWDEGKKKYCCSHHGRGCPEPRVKIVPKVKYNDVSVPIPYKVHVRVPVPTVVNKKVVVEEPPPYTCEKDSPVDSWSSRHRRYCCYLKQLGCRPQIVNHNVYHRIVKVKEVKVPHYLPPKASKTKITYKEIPYPVPEVPKVQTVRVPGPVIVRTRYVEVPKIVHVPAPGDVEVVRKPVPVSVPSKPIVVKLPPASHHRDDYNCHAGYSNWYFGWSKVKKEWCCDHEERGCPGTWHGSLHIHHVHMSGVGSATGKIYDCDAGFSNWLQGWSDSKKKWCCSNKDKGCPKYYCDGDDSSDWTEDEQSWCCETFQKGCASTTLSRLGCEAPCTLHGDTSTCKSRMHWARGKVFGGQANACSLAYSKIQVECDVCRACTIQEIGCDVHVATSAAFDCDAAFNNFFRAWSPAKKHWCCTVKHKGCEGKSPPHVDAGFGMAWKRVQVNGYWVWTAVHVGGVSMPYDCHAGLVHHLTGWSHGKKSWCCQNQHLGCGALSTVQGLGGQPELPEHPELLEQPELQEQQEEELEVAMAIPQVSLQMGWFGSGITTGSRSTQMATCPLIVVLAWRNGKLAGLGAGLSSKEKRGKGAPPESLLAAERRGASPFGPGWDPQVLEASLGHSMVRSQQVVVYRYEANASRIPNLNINVQGKVLLGTLHLVWSNLAAREILLLARVAAAYWQAALQLVQKRLPFPAPFALLTLEERASVMRFSHFLEQAWLFENFAHLDPQRLVSTEGELPALFGKQGGVWRIGPGTEAPPQMHRAPCRSTLCTATTSSFAPLGHWCMCLANEDPSTNYGPSGLVFSFPCACRPSLVVYRCKARASCPHRAGAVFALAHGMGNDKGPERPLVCMSFSRDGTGRDIFSSCSSRVPVGSWLDDSWMTIGIRVDWRHRMLDIYLQESAEQSSTHQRVPFADQNNDAVKYLLLYNQTSDFVASFTDVLILLTEEDVPHKAQVELRACAEKAPSQTGLGQPAPLESIMALRDSTLFLLKPLHPASQALGDVLELPDYLRPIQLTGPTLSIGSTNASSPPHQHQENWFAQLLGQKAWVVAPPDDQVHLWRDRSLAIPSACQTKFIFREMKISSLVQALLLLATVANAGFLRRKGYAPGVVDVADANASDPIRKSKSDRRSYFHTTLDSGLKVLLVEDPEAQKSSYAMAVEVGSLEDPKGFQGLAHFCEHMVFLGSKKYPEEDKFSDRLAFFGGQSNAYTASDQTVYYAEVSDEGFQETFDIFAQFFIEPTFAANMVDKEINAVDSEHKKNMPDTTWRIFHLMKSRANPLSPVSQFSTGNLKTLKTDPEQDGRSLPEALKKFHKEHYCPSRMHLVIMQNSSIAQQLHAVHRSFDVFGNSAGKCKPRPTYDTVEMYSHKLGNLGRKFTVHTDGAPQLWLLFPTYSLRGKYKQQPEAYIHYAMNHYGQGGLKALLKREDLSMSYSTMAETSAAGTLLFVIFELTERGVRESDRVMEHFFGYFQILQKEGVKKNILEKIQSLNQVMFDYQDRTGSESGYVTSMAGSLPNAEPRDVLTAGTLIDEVDTELASKLLNSIKPGNMNVALVTSRSMQDVLAHQKHEQYYDFNFSDEALDEGLLQRLTSASSAGLREPPPLAYVPTSLDLIREPGPTHLPEKLPKKNVELWWLGLGPFQLPKAQVQLKIAYPRRIMKSPARSILAAMHSRLVQMVLEEPSDAFQMCGLSYSVSTGHDGLSLSFFGFNEHLLELVRLVLPQVRRPSVSQEDFDMVRRQMVVDLSDVTSQQPYQHAMEAFDVVTVSGTHSRKDLLKAAGDSWAVSLSEHDAMLEDMFANPSVTLLASGNLKRVEAEGLADEVQDILGRKSAPHGFLAKMWSFFASIFSRSQPTVASDGIEPRPLVINPGKDIEIRMGNPIPGDPNSATIVAYQFGVPSLADRLRFSLISSIIDRPVFQVLRTEHQLGYIVFGFTTVHLDILEVRVLVQGFREPPDVVERLIESAVANLTSAFASLTQEEFNMKKASLRTDLQKPPANLPEFAGRFWGQIWDETYCFDKVEKELHLLGSAAFQNPQSLLEVWKNTTQVTNTSRPKKLSVKLFGSDEKTGSVSIPEVRSRQDLQFVTDVEHPQMEGQPRWPHKFLCEAARTLKADKPCDLWYQREKLAKVKKLKSCLLDAGEVVYLPSQWHHGTCNVGEFSVGLGYIGALDHLPKVSWAAAFDDVPGLQEALKAVGDTSAALSVKDREGKEPLHWAAHRGHRRMVRELLQLRANPDGRDNHGARASHLAAFEGKEKALRVLLEDHRRLALARTSGGAEPIHLAATRGHTSIAKLLLSKKASPSARDNKGAEPLHMAAYEGHLAMVDLLLDSGSEHSETPEQAAARARAEEAQQALESSWTKAGYSSRQVSGRRSSHTRRCQGHSLDGVLTYTLPQLEAKQADELRSDVEVILQQYDEPVLPNDRVWIYSDQVGRAQDPQRHQVEQALQQLLLRSLAPRLHTSMAPDLITRIILATGGCLYRDSLMLVWPLLSSEDRYLFQQWYQERPTGPLASRAMDMDAPESTDKRHLVPGHALDVDLAATAGRVLHTRIALDPPLDVLCVLTEVTQILRIRSAEVTEALAEPDPVRQCSMASLEEELQDASREFELFGAYMQKPAALQTGNLSPQASTAATPPPEVETPETEKGMDVDRDKRQHEMQREATEAPPTKWAKSDAKGDKNEARTEENSTGKGKSPEAIRKAQAPTENTSRPATKEQRDQAASSRQGGQQGWRRTGYQQWPARQGRRDQGYGDRSENKEARELRELKEAVKAMGRLSLRFEDNFGVMSLDTEYILFLQTEASGNEFAITQQLYNTATEWKKQKEERPESLTNPMRNILLYNLFSALLMKLEALEEDQELMAKARDKGLVEGSTYLYLQWDHATRRHIKATAQPLEHSEAVLSVKTLRYLSMFPNVVGRFHALRKMTEVSMGADIIPFTLVAQNRTQESHQMFTLMGRLSRNSIWHLIGGTDRPSKPGRSPLAKHLDRLIQASGAAPDAGSDDGTEPAKLAFARGHKDLAQKLKDATPKPERPAGRKSLGPLHEEF</sequence>
<comment type="caution">
    <text evidence="16">The sequence shown here is derived from an EMBL/GenBank/DDBJ whole genome shotgun (WGS) entry which is preliminary data.</text>
</comment>
<evidence type="ECO:0000256" key="5">
    <source>
        <dbReference type="ARBA" id="ARBA00022801"/>
    </source>
</evidence>
<feature type="region of interest" description="Disordered" evidence="9">
    <location>
        <begin position="3577"/>
        <end position="3630"/>
    </location>
</feature>
<name>A0A1Q9CGQ9_SYMMI</name>
<dbReference type="Pfam" id="PF12796">
    <property type="entry name" value="Ank_2"/>
    <property type="match status" value="2"/>
</dbReference>
<evidence type="ECO:0000256" key="4">
    <source>
        <dbReference type="ARBA" id="ARBA00022723"/>
    </source>
</evidence>
<feature type="compositionally biased region" description="Low complexity" evidence="9">
    <location>
        <begin position="3310"/>
        <end position="3324"/>
    </location>
</feature>
<evidence type="ECO:0000256" key="8">
    <source>
        <dbReference type="PROSITE-ProRule" id="PRU00023"/>
    </source>
</evidence>
<feature type="compositionally biased region" description="Basic and acidic residues" evidence="9">
    <location>
        <begin position="3599"/>
        <end position="3618"/>
    </location>
</feature>